<reference evidence="2" key="1">
    <citation type="journal article" date="2021" name="Genome Biol. Evol.">
        <title>A High-Quality Reference Genome for a Parasitic Bivalve with Doubly Uniparental Inheritance (Bivalvia: Unionida).</title>
        <authorList>
            <person name="Smith C.H."/>
        </authorList>
    </citation>
    <scope>NUCLEOTIDE SEQUENCE</scope>
    <source>
        <strain evidence="2">CHS0354</strain>
    </source>
</reference>
<keyword evidence="1" id="KW-0812">Transmembrane</keyword>
<sequence>MVRIVQKDDQVCFLYCTCHLVHIAWATIWTAITEFSSTSRMRILDSYHLWDLSELGPFLCLQSQRFTCALVCCRLHSLPRTWTTLFLLYLLFRVHLFSCRLNPTEISEVTLFSSTSSVGSCSLHGLP</sequence>
<organism evidence="2 3">
    <name type="scientific">Potamilus streckersoni</name>
    <dbReference type="NCBI Taxonomy" id="2493646"/>
    <lineage>
        <taxon>Eukaryota</taxon>
        <taxon>Metazoa</taxon>
        <taxon>Spiralia</taxon>
        <taxon>Lophotrochozoa</taxon>
        <taxon>Mollusca</taxon>
        <taxon>Bivalvia</taxon>
        <taxon>Autobranchia</taxon>
        <taxon>Heteroconchia</taxon>
        <taxon>Palaeoheterodonta</taxon>
        <taxon>Unionida</taxon>
        <taxon>Unionoidea</taxon>
        <taxon>Unionidae</taxon>
        <taxon>Ambleminae</taxon>
        <taxon>Lampsilini</taxon>
        <taxon>Potamilus</taxon>
    </lineage>
</organism>
<dbReference type="EMBL" id="JAEAOA010001122">
    <property type="protein sequence ID" value="KAK3597531.1"/>
    <property type="molecule type" value="Genomic_DNA"/>
</dbReference>
<dbReference type="AlphaFoldDB" id="A0AAE0SSZ0"/>
<evidence type="ECO:0000313" key="2">
    <source>
        <dbReference type="EMBL" id="KAK3597531.1"/>
    </source>
</evidence>
<evidence type="ECO:0000313" key="3">
    <source>
        <dbReference type="Proteomes" id="UP001195483"/>
    </source>
</evidence>
<feature type="transmembrane region" description="Helical" evidence="1">
    <location>
        <begin position="12"/>
        <end position="32"/>
    </location>
</feature>
<keyword evidence="1" id="KW-1133">Transmembrane helix</keyword>
<comment type="caution">
    <text evidence="2">The sequence shown here is derived from an EMBL/GenBank/DDBJ whole genome shotgun (WGS) entry which is preliminary data.</text>
</comment>
<reference evidence="2" key="2">
    <citation type="journal article" date="2021" name="Genome Biol. Evol.">
        <title>Developing a high-quality reference genome for a parasitic bivalve with doubly uniparental inheritance (Bivalvia: Unionida).</title>
        <authorList>
            <person name="Smith C.H."/>
        </authorList>
    </citation>
    <scope>NUCLEOTIDE SEQUENCE</scope>
    <source>
        <strain evidence="2">CHS0354</strain>
        <tissue evidence="2">Mantle</tissue>
    </source>
</reference>
<gene>
    <name evidence="2" type="ORF">CHS0354_018128</name>
</gene>
<keyword evidence="3" id="KW-1185">Reference proteome</keyword>
<evidence type="ECO:0000256" key="1">
    <source>
        <dbReference type="SAM" id="Phobius"/>
    </source>
</evidence>
<dbReference type="Proteomes" id="UP001195483">
    <property type="component" value="Unassembled WGS sequence"/>
</dbReference>
<reference evidence="2" key="3">
    <citation type="submission" date="2023-05" db="EMBL/GenBank/DDBJ databases">
        <authorList>
            <person name="Smith C.H."/>
        </authorList>
    </citation>
    <scope>NUCLEOTIDE SEQUENCE</scope>
    <source>
        <strain evidence="2">CHS0354</strain>
        <tissue evidence="2">Mantle</tissue>
    </source>
</reference>
<protein>
    <submittedName>
        <fullName evidence="2">Uncharacterized protein</fullName>
    </submittedName>
</protein>
<keyword evidence="1" id="KW-0472">Membrane</keyword>
<accession>A0AAE0SSZ0</accession>
<name>A0AAE0SSZ0_9BIVA</name>
<proteinExistence type="predicted"/>